<dbReference type="EMBL" id="LN483345">
    <property type="protein sequence ID" value="CDZ98789.1"/>
    <property type="molecule type" value="Genomic_DNA"/>
</dbReference>
<name>A0A0F7SMW9_PHARH</name>
<evidence type="ECO:0000313" key="2">
    <source>
        <dbReference type="EMBL" id="CDZ98789.1"/>
    </source>
</evidence>
<feature type="transmembrane region" description="Helical" evidence="1">
    <location>
        <begin position="370"/>
        <end position="392"/>
    </location>
</feature>
<evidence type="ECO:0000256" key="1">
    <source>
        <dbReference type="SAM" id="Phobius"/>
    </source>
</evidence>
<organism evidence="2">
    <name type="scientific">Phaffia rhodozyma</name>
    <name type="common">Yeast</name>
    <name type="synonym">Xanthophyllomyces dendrorhous</name>
    <dbReference type="NCBI Taxonomy" id="264483"/>
    <lineage>
        <taxon>Eukaryota</taxon>
        <taxon>Fungi</taxon>
        <taxon>Dikarya</taxon>
        <taxon>Basidiomycota</taxon>
        <taxon>Agaricomycotina</taxon>
        <taxon>Tremellomycetes</taxon>
        <taxon>Cystofilobasidiales</taxon>
        <taxon>Mrakiaceae</taxon>
        <taxon>Phaffia</taxon>
    </lineage>
</organism>
<feature type="transmembrane region" description="Helical" evidence="1">
    <location>
        <begin position="430"/>
        <end position="455"/>
    </location>
</feature>
<keyword evidence="1" id="KW-0812">Transmembrane</keyword>
<feature type="transmembrane region" description="Helical" evidence="1">
    <location>
        <begin position="491"/>
        <end position="508"/>
    </location>
</feature>
<sequence>MPLNSTDTTFKKTVNLSIPLDVLSQFYEPQTFFPEIINTFVIVPSDPDPILSSLSPPRVEMEEFKEWYPSFSSFESASSTKNTLQLLARPKDPLANPPRDSSHLENVSRSLNAFYDSGAVREFAVRPVINERATWGQPVKYRESRPPNEAEENEDLQIQRQYLPYKRDASLKIKSRSWLSMAKDTPKYDYDKYVRKRRDVGLEQSTIEFKRDPLNWMALIAYIPFNAVGHYRSLITQHFDANSTHDPAKAPWFRRPEKTHFYGPYMTLHDHAAGSEDWVTLPRIDESSNVQADPFTVPWNITFDILSQSKILAIDEINENNLRWLDQYRPDYPYRDNGYSEASTLQVADFINAIFGNSHTYSKRPILRSVFIIIGGLIRYPLGFILQAYHLFSRSLSTGLSLPSTILYLCFSSLYEAISYHRHRYDYDSSAWMLVAVQVINIVSIWRWACLWWGIGFKWNGRSGSIPVGFYRFGRTHSERMSRRSDQKLTWVQRGVFVAILTITLTYLPELPHLISPTYLQLLPMKFPNRRPPGFFRTLSTWSEKLRLPKYGTSLNTSLSMMALLAQVLLNWRLGTFAGSTPAFAWTQVVGTILSWTPTVFHTIFGKFHAMDPLRISDVLRFCIDLVILSQAVSLPTVNQKEEESE</sequence>
<feature type="transmembrane region" description="Helical" evidence="1">
    <location>
        <begin position="398"/>
        <end position="418"/>
    </location>
</feature>
<feature type="transmembrane region" description="Helical" evidence="1">
    <location>
        <begin position="584"/>
        <end position="605"/>
    </location>
</feature>
<dbReference type="AlphaFoldDB" id="A0A0F7SMW9"/>
<reference evidence="2" key="1">
    <citation type="submission" date="2014-08" db="EMBL/GenBank/DDBJ databases">
        <authorList>
            <person name="Sharma Rahul"/>
            <person name="Thines Marco"/>
        </authorList>
    </citation>
    <scope>NUCLEOTIDE SEQUENCE</scope>
</reference>
<accession>A0A0F7SMW9</accession>
<keyword evidence="1" id="KW-0472">Membrane</keyword>
<protein>
    <submittedName>
        <fullName evidence="2">Uncharacterized protein</fullName>
    </submittedName>
</protein>
<proteinExistence type="predicted"/>
<keyword evidence="1" id="KW-1133">Transmembrane helix</keyword>